<keyword evidence="1" id="KW-0812">Transmembrane</keyword>
<evidence type="ECO:0000313" key="2">
    <source>
        <dbReference type="EMBL" id="KAF0914228.1"/>
    </source>
</evidence>
<comment type="caution">
    <text evidence="2">The sequence shown here is derived from an EMBL/GenBank/DDBJ whole genome shotgun (WGS) entry which is preliminary data.</text>
</comment>
<name>A0A6G1DNM1_9ORYZ</name>
<dbReference type="EMBL" id="SPHZ02000006">
    <property type="protein sequence ID" value="KAF0914228.1"/>
    <property type="molecule type" value="Genomic_DNA"/>
</dbReference>
<feature type="transmembrane region" description="Helical" evidence="1">
    <location>
        <begin position="322"/>
        <end position="342"/>
    </location>
</feature>
<proteinExistence type="predicted"/>
<reference evidence="2 3" key="1">
    <citation type="submission" date="2019-11" db="EMBL/GenBank/DDBJ databases">
        <title>Whole genome sequence of Oryza granulata.</title>
        <authorList>
            <person name="Li W."/>
        </authorList>
    </citation>
    <scope>NUCLEOTIDE SEQUENCE [LARGE SCALE GENOMIC DNA]</scope>
    <source>
        <strain evidence="3">cv. Menghai</strain>
        <tissue evidence="2">Leaf</tissue>
    </source>
</reference>
<keyword evidence="3" id="KW-1185">Reference proteome</keyword>
<dbReference type="PANTHER" id="PTHR33625:SF1">
    <property type="entry name" value="EXPRESSED PROTEIN"/>
    <property type="match status" value="1"/>
</dbReference>
<evidence type="ECO:0000256" key="1">
    <source>
        <dbReference type="SAM" id="Phobius"/>
    </source>
</evidence>
<dbReference type="AlphaFoldDB" id="A0A6G1DNM1"/>
<dbReference type="Proteomes" id="UP000479710">
    <property type="component" value="Unassembled WGS sequence"/>
</dbReference>
<organism evidence="2 3">
    <name type="scientific">Oryza meyeriana var. granulata</name>
    <dbReference type="NCBI Taxonomy" id="110450"/>
    <lineage>
        <taxon>Eukaryota</taxon>
        <taxon>Viridiplantae</taxon>
        <taxon>Streptophyta</taxon>
        <taxon>Embryophyta</taxon>
        <taxon>Tracheophyta</taxon>
        <taxon>Spermatophyta</taxon>
        <taxon>Magnoliopsida</taxon>
        <taxon>Liliopsida</taxon>
        <taxon>Poales</taxon>
        <taxon>Poaceae</taxon>
        <taxon>BOP clade</taxon>
        <taxon>Oryzoideae</taxon>
        <taxon>Oryzeae</taxon>
        <taxon>Oryzinae</taxon>
        <taxon>Oryza</taxon>
        <taxon>Oryza meyeriana</taxon>
    </lineage>
</organism>
<gene>
    <name evidence="2" type="ORF">E2562_027802</name>
</gene>
<sequence length="345" mass="36894">MGGGSIRAAAKAAMIVGYRSAAAVRRAVLPASSSAPQPALAGAAEGRKAVSTFAVVDDWVIPDREVFGPVPTHEEAMAATLDLNDAFQLAKTESHVAQLEHLSSGDLDGPKKVAQVTALQDLVHTETSQDLVHSETPQDRVHSETQSLVHLGTSQDLVHPETPQVLVHSELSQDLIHSKTSDHEDIHESSFVASGAPGRVVQAFTMLQESPEAQDVVASLASDKNVWNAVMRNEKVMKFYKTYEAKLSEDEVEGSESDNVQNSSVSASAGEAFIDYVEKMKALVSEMVTNLSSIMQDLVATSSEGQSKGKLKTMIMDSKKDFANAPSAFVVLAIASIMVVLLKRA</sequence>
<protein>
    <submittedName>
        <fullName evidence="2">Uncharacterized protein</fullName>
    </submittedName>
</protein>
<keyword evidence="1" id="KW-0472">Membrane</keyword>
<dbReference type="OrthoDB" id="659599at2759"/>
<dbReference type="PANTHER" id="PTHR33625">
    <property type="entry name" value="OS08G0179900 PROTEIN"/>
    <property type="match status" value="1"/>
</dbReference>
<accession>A0A6G1DNM1</accession>
<evidence type="ECO:0000313" key="3">
    <source>
        <dbReference type="Proteomes" id="UP000479710"/>
    </source>
</evidence>
<keyword evidence="1" id="KW-1133">Transmembrane helix</keyword>